<dbReference type="AlphaFoldDB" id="A0A1W2DRS8"/>
<evidence type="ECO:0000313" key="1">
    <source>
        <dbReference type="EMBL" id="SMC99706.1"/>
    </source>
</evidence>
<dbReference type="STRING" id="112901.SAMN04488500_11790"/>
<reference evidence="1 2" key="1">
    <citation type="submission" date="2017-04" db="EMBL/GenBank/DDBJ databases">
        <authorList>
            <person name="Afonso C.L."/>
            <person name="Miller P.J."/>
            <person name="Scott M.A."/>
            <person name="Spackman E."/>
            <person name="Goraichik I."/>
            <person name="Dimitrov K.M."/>
            <person name="Suarez D.L."/>
            <person name="Swayne D.E."/>
        </authorList>
    </citation>
    <scope>NUCLEOTIDE SEQUENCE [LARGE SCALE GENOMIC DNA]</scope>
    <source>
        <strain evidence="1 2">DSM 5090</strain>
    </source>
</reference>
<dbReference type="RefSeq" id="WP_084577251.1">
    <property type="nucleotide sequence ID" value="NZ_CP155572.1"/>
</dbReference>
<gene>
    <name evidence="1" type="ORF">SAMN04488500_11790</name>
</gene>
<name>A0A1W2DRS8_9FIRM</name>
<evidence type="ECO:0000313" key="2">
    <source>
        <dbReference type="Proteomes" id="UP000192738"/>
    </source>
</evidence>
<proteinExistence type="predicted"/>
<keyword evidence="2" id="KW-1185">Reference proteome</keyword>
<sequence>MPMSVAVGTKNRLPSTTYPLPANRLFLRVQLHSRLDVKSFILQNSLYRREVEVCQLVEECQNTIRQYIAVYFKQCTLRVAPFIDQVFLGRKKLDLESFDANIFSPYDMTVLEKKLSEIIEKSAEQCFRIKPFTHLQQVEPINLADFVYITCLFREYRRTMTVTEVAAMAGNKLFRECVSCLNVPMVISQVAEQIQLGDVILRIVGCSPPARRESYQQIMINQVAGLLESTRRKLVTDTCLTAAKRIYELYDLVGKLNHEKNVLQLKNKLHATGSNHAPSHRKVV</sequence>
<protein>
    <submittedName>
        <fullName evidence="1">Uncharacterized protein</fullName>
    </submittedName>
</protein>
<dbReference type="EMBL" id="FWXI01000017">
    <property type="protein sequence ID" value="SMC99706.1"/>
    <property type="molecule type" value="Genomic_DNA"/>
</dbReference>
<accession>A0A1W2DRS8</accession>
<dbReference type="Proteomes" id="UP000192738">
    <property type="component" value="Unassembled WGS sequence"/>
</dbReference>
<organism evidence="1 2">
    <name type="scientific">Sporomusa malonica</name>
    <dbReference type="NCBI Taxonomy" id="112901"/>
    <lineage>
        <taxon>Bacteria</taxon>
        <taxon>Bacillati</taxon>
        <taxon>Bacillota</taxon>
        <taxon>Negativicutes</taxon>
        <taxon>Selenomonadales</taxon>
        <taxon>Sporomusaceae</taxon>
        <taxon>Sporomusa</taxon>
    </lineage>
</organism>